<gene>
    <name evidence="8" type="ORF">CBER1_09933</name>
</gene>
<organism evidence="8 9">
    <name type="scientific">Cercospora berteroae</name>
    <dbReference type="NCBI Taxonomy" id="357750"/>
    <lineage>
        <taxon>Eukaryota</taxon>
        <taxon>Fungi</taxon>
        <taxon>Dikarya</taxon>
        <taxon>Ascomycota</taxon>
        <taxon>Pezizomycotina</taxon>
        <taxon>Dothideomycetes</taxon>
        <taxon>Dothideomycetidae</taxon>
        <taxon>Mycosphaerellales</taxon>
        <taxon>Mycosphaerellaceae</taxon>
        <taxon>Cercospora</taxon>
    </lineage>
</organism>
<feature type="transmembrane region" description="Helical" evidence="7">
    <location>
        <begin position="184"/>
        <end position="207"/>
    </location>
</feature>
<dbReference type="InterPro" id="IPR000791">
    <property type="entry name" value="Gpr1/Fun34/SatP-like"/>
</dbReference>
<reference evidence="9" key="1">
    <citation type="journal article" date="2017" name="bioRxiv">
        <title>Conservation of a gene cluster reveals novel cercosporin biosynthetic mechanisms and extends production to the genus Colletotrichum.</title>
        <authorList>
            <person name="de Jonge R."/>
            <person name="Ebert M.K."/>
            <person name="Huitt-Roehl C.R."/>
            <person name="Pal P."/>
            <person name="Suttle J.C."/>
            <person name="Spanner R.E."/>
            <person name="Neubauer J.D."/>
            <person name="Jurick W.M.II."/>
            <person name="Stott K.A."/>
            <person name="Secor G.A."/>
            <person name="Thomma B.P.H.J."/>
            <person name="Van de Peer Y."/>
            <person name="Townsend C.A."/>
            <person name="Bolton M.D."/>
        </authorList>
    </citation>
    <scope>NUCLEOTIDE SEQUENCE [LARGE SCALE GENOMIC DNA]</scope>
    <source>
        <strain evidence="9">CBS538.71</strain>
    </source>
</reference>
<dbReference type="STRING" id="357750.A0A2S6CCN5"/>
<dbReference type="PANTHER" id="PTHR31123:SF4">
    <property type="entry name" value="PROTEIN ALCS"/>
    <property type="match status" value="1"/>
</dbReference>
<dbReference type="EMBL" id="PNEN01000493">
    <property type="protein sequence ID" value="PPJ57495.1"/>
    <property type="molecule type" value="Genomic_DNA"/>
</dbReference>
<evidence type="ECO:0000256" key="1">
    <source>
        <dbReference type="ARBA" id="ARBA00004141"/>
    </source>
</evidence>
<evidence type="ECO:0000313" key="9">
    <source>
        <dbReference type="Proteomes" id="UP000237631"/>
    </source>
</evidence>
<evidence type="ECO:0000256" key="2">
    <source>
        <dbReference type="ARBA" id="ARBA00005587"/>
    </source>
</evidence>
<comment type="subcellular location">
    <subcellularLocation>
        <location evidence="1">Membrane</location>
        <topology evidence="1">Multi-pass membrane protein</topology>
    </subcellularLocation>
</comment>
<dbReference type="Pfam" id="PF01184">
    <property type="entry name" value="Gpr1_Fun34_YaaH"/>
    <property type="match status" value="1"/>
</dbReference>
<sequence>MMSDTYNATANNTNLTAPTGAGAPREKDFENGYHLDKDMDPDTALRKIQTSGSISISPELFEKIYLSPQNKVAGDLRKTFGNPTPLALVGFLLSLTPLSCDLMGWRGAGGNGAASTGVYFFFGGLLMVLGGLGEFILGNTFPFVVFSSFGAFWLQYGATLQPFYNAWGAYATPGEASTTGLTSVGFNASYAFFLVFMGVLCFLYMILALRTNLVFFLIFLFLVPSFGLLAAAFWHLAQEAEATLAGDMAAAASLASKASTEVIAAGATTFIVDMLGWYIFFAIMLAALDFPFQLPVVDLSRFIKGASEKAKSKGEYEA</sequence>
<evidence type="ECO:0000256" key="6">
    <source>
        <dbReference type="SAM" id="MobiDB-lite"/>
    </source>
</evidence>
<dbReference type="AlphaFoldDB" id="A0A2S6CCN5"/>
<dbReference type="GO" id="GO:0005886">
    <property type="term" value="C:plasma membrane"/>
    <property type="evidence" value="ECO:0007669"/>
    <property type="project" value="TreeGrafter"/>
</dbReference>
<evidence type="ECO:0000256" key="5">
    <source>
        <dbReference type="ARBA" id="ARBA00023136"/>
    </source>
</evidence>
<keyword evidence="4 7" id="KW-1133">Transmembrane helix</keyword>
<dbReference type="Proteomes" id="UP000237631">
    <property type="component" value="Unassembled WGS sequence"/>
</dbReference>
<evidence type="ECO:0000256" key="4">
    <source>
        <dbReference type="ARBA" id="ARBA00022989"/>
    </source>
</evidence>
<comment type="caution">
    <text evidence="8">The sequence shown here is derived from an EMBL/GenBank/DDBJ whole genome shotgun (WGS) entry which is preliminary data.</text>
</comment>
<comment type="similarity">
    <text evidence="2">Belongs to the acetate uptake transporter (AceTr) (TC 2.A.96) family.</text>
</comment>
<protein>
    <recommendedName>
        <fullName evidence="10">GPR1/FUN34/YaaH-class plasma membrane protein</fullName>
    </recommendedName>
</protein>
<feature type="compositionally biased region" description="Low complexity" evidence="6">
    <location>
        <begin position="7"/>
        <end position="23"/>
    </location>
</feature>
<feature type="transmembrane region" description="Helical" evidence="7">
    <location>
        <begin position="144"/>
        <end position="164"/>
    </location>
</feature>
<feature type="transmembrane region" description="Helical" evidence="7">
    <location>
        <begin position="86"/>
        <end position="105"/>
    </location>
</feature>
<dbReference type="OrthoDB" id="3648309at2759"/>
<evidence type="ECO:0008006" key="10">
    <source>
        <dbReference type="Google" id="ProtNLM"/>
    </source>
</evidence>
<keyword evidence="5 7" id="KW-0472">Membrane</keyword>
<feature type="transmembrane region" description="Helical" evidence="7">
    <location>
        <begin position="214"/>
        <end position="237"/>
    </location>
</feature>
<feature type="region of interest" description="Disordered" evidence="6">
    <location>
        <begin position="1"/>
        <end position="26"/>
    </location>
</feature>
<proteinExistence type="inferred from homology"/>
<feature type="transmembrane region" description="Helical" evidence="7">
    <location>
        <begin position="275"/>
        <end position="294"/>
    </location>
</feature>
<keyword evidence="3 7" id="KW-0812">Transmembrane</keyword>
<dbReference type="InterPro" id="IPR051633">
    <property type="entry name" value="AceTr"/>
</dbReference>
<dbReference type="PANTHER" id="PTHR31123">
    <property type="entry name" value="ACCUMULATION OF DYADS PROTEIN 2-RELATED"/>
    <property type="match status" value="1"/>
</dbReference>
<keyword evidence="9" id="KW-1185">Reference proteome</keyword>
<accession>A0A2S6CCN5</accession>
<feature type="transmembrane region" description="Helical" evidence="7">
    <location>
        <begin position="117"/>
        <end position="137"/>
    </location>
</feature>
<evidence type="ECO:0000256" key="7">
    <source>
        <dbReference type="SAM" id="Phobius"/>
    </source>
</evidence>
<evidence type="ECO:0000256" key="3">
    <source>
        <dbReference type="ARBA" id="ARBA00022692"/>
    </source>
</evidence>
<dbReference type="GO" id="GO:0015123">
    <property type="term" value="F:acetate transmembrane transporter activity"/>
    <property type="evidence" value="ECO:0007669"/>
    <property type="project" value="TreeGrafter"/>
</dbReference>
<evidence type="ECO:0000313" key="8">
    <source>
        <dbReference type="EMBL" id="PPJ57495.1"/>
    </source>
</evidence>
<name>A0A2S6CCN5_9PEZI</name>